<feature type="transmembrane region" description="Helical" evidence="10">
    <location>
        <begin position="46"/>
        <end position="67"/>
    </location>
</feature>
<dbReference type="Proteomes" id="UP000001819">
    <property type="component" value="Chromosome 4"/>
</dbReference>
<dbReference type="RefSeq" id="XP_002132903.2">
    <property type="nucleotide sequence ID" value="XM_002132867.3"/>
</dbReference>
<organism evidence="11 12">
    <name type="scientific">Drosophila pseudoobscura pseudoobscura</name>
    <name type="common">Fruit fly</name>
    <dbReference type="NCBI Taxonomy" id="46245"/>
    <lineage>
        <taxon>Eukaryota</taxon>
        <taxon>Metazoa</taxon>
        <taxon>Ecdysozoa</taxon>
        <taxon>Arthropoda</taxon>
        <taxon>Hexapoda</taxon>
        <taxon>Insecta</taxon>
        <taxon>Pterygota</taxon>
        <taxon>Neoptera</taxon>
        <taxon>Endopterygota</taxon>
        <taxon>Diptera</taxon>
        <taxon>Brachycera</taxon>
        <taxon>Muscomorpha</taxon>
        <taxon>Ephydroidea</taxon>
        <taxon>Drosophilidae</taxon>
        <taxon>Drosophila</taxon>
        <taxon>Sophophora</taxon>
    </lineage>
</organism>
<dbReference type="GO" id="GO:0007165">
    <property type="term" value="P:signal transduction"/>
    <property type="evidence" value="ECO:0007669"/>
    <property type="project" value="UniProtKB-KW"/>
</dbReference>
<dbReference type="Pfam" id="PF02949">
    <property type="entry name" value="7tm_6"/>
    <property type="match status" value="1"/>
</dbReference>
<evidence type="ECO:0000256" key="10">
    <source>
        <dbReference type="RuleBase" id="RU351113"/>
    </source>
</evidence>
<keyword evidence="5 10" id="KW-0552">Olfaction</keyword>
<dbReference type="GO" id="GO:0005549">
    <property type="term" value="F:odorant binding"/>
    <property type="evidence" value="ECO:0007669"/>
    <property type="project" value="InterPro"/>
</dbReference>
<gene>
    <name evidence="12" type="primary">LOC4817633</name>
</gene>
<dbReference type="PANTHER" id="PTHR21137">
    <property type="entry name" value="ODORANT RECEPTOR"/>
    <property type="match status" value="1"/>
</dbReference>
<dbReference type="InParanoid" id="A0A6I8UXR2"/>
<keyword evidence="6 10" id="KW-1133">Transmembrane helix</keyword>
<evidence type="ECO:0000256" key="5">
    <source>
        <dbReference type="ARBA" id="ARBA00022725"/>
    </source>
</evidence>
<evidence type="ECO:0000256" key="1">
    <source>
        <dbReference type="ARBA" id="ARBA00004651"/>
    </source>
</evidence>
<dbReference type="FunCoup" id="A0A6I8UXR2">
    <property type="interactions" value="39"/>
</dbReference>
<dbReference type="PANTHER" id="PTHR21137:SF35">
    <property type="entry name" value="ODORANT RECEPTOR 19A-RELATED"/>
    <property type="match status" value="1"/>
</dbReference>
<evidence type="ECO:0000256" key="8">
    <source>
        <dbReference type="ARBA" id="ARBA00023170"/>
    </source>
</evidence>
<evidence type="ECO:0000256" key="9">
    <source>
        <dbReference type="ARBA" id="ARBA00023224"/>
    </source>
</evidence>
<name>A0A6I8UXR2_DROPS</name>
<keyword evidence="2" id="KW-1003">Cell membrane</keyword>
<feature type="transmembrane region" description="Helical" evidence="10">
    <location>
        <begin position="149"/>
        <end position="170"/>
    </location>
</feature>
<dbReference type="AlphaFoldDB" id="A0A6I8UXR2"/>
<keyword evidence="9 10" id="KW-0807">Transducer</keyword>
<evidence type="ECO:0000256" key="2">
    <source>
        <dbReference type="ARBA" id="ARBA00022475"/>
    </source>
</evidence>
<reference evidence="12" key="1">
    <citation type="submission" date="2025-08" db="UniProtKB">
        <authorList>
            <consortium name="RefSeq"/>
        </authorList>
    </citation>
    <scope>IDENTIFICATION</scope>
    <source>
        <strain evidence="12">MV-25-SWS-2005</strain>
        <tissue evidence="12">Whole body</tissue>
    </source>
</reference>
<protein>
    <recommendedName>
        <fullName evidence="10">Odorant receptor</fullName>
    </recommendedName>
</protein>
<proteinExistence type="inferred from homology"/>
<keyword evidence="4 10" id="KW-0812">Transmembrane</keyword>
<keyword evidence="3 10" id="KW-0716">Sensory transduction</keyword>
<feature type="transmembrane region" description="Helical" evidence="10">
    <location>
        <begin position="269"/>
        <end position="290"/>
    </location>
</feature>
<evidence type="ECO:0000256" key="4">
    <source>
        <dbReference type="ARBA" id="ARBA00022692"/>
    </source>
</evidence>
<comment type="subcellular location">
    <subcellularLocation>
        <location evidence="1 10">Cell membrane</location>
        <topology evidence="1 10">Multi-pass membrane protein</topology>
    </subcellularLocation>
</comment>
<dbReference type="InterPro" id="IPR004117">
    <property type="entry name" value="7tm6_olfct_rcpt"/>
</dbReference>
<comment type="similarity">
    <text evidence="10">Belongs to the insect chemoreceptor superfamily. Heteromeric odorant receptor channel (TC 1.A.69) family.</text>
</comment>
<keyword evidence="7 10" id="KW-0472">Membrane</keyword>
<evidence type="ECO:0000313" key="11">
    <source>
        <dbReference type="Proteomes" id="UP000001819"/>
    </source>
</evidence>
<dbReference type="GO" id="GO:0005886">
    <property type="term" value="C:plasma membrane"/>
    <property type="evidence" value="ECO:0007669"/>
    <property type="project" value="UniProtKB-SubCell"/>
</dbReference>
<evidence type="ECO:0000313" key="12">
    <source>
        <dbReference type="RefSeq" id="XP_002132903.2"/>
    </source>
</evidence>
<accession>A0A6I8UXR2</accession>
<evidence type="ECO:0000256" key="7">
    <source>
        <dbReference type="ARBA" id="ARBA00023136"/>
    </source>
</evidence>
<keyword evidence="11" id="KW-1185">Reference proteome</keyword>
<evidence type="ECO:0000256" key="3">
    <source>
        <dbReference type="ARBA" id="ARBA00022606"/>
    </source>
</evidence>
<evidence type="ECO:0000256" key="6">
    <source>
        <dbReference type="ARBA" id="ARBA00022989"/>
    </source>
</evidence>
<dbReference type="KEGG" id="dpo:4817633"/>
<comment type="caution">
    <text evidence="10">Lacks conserved residue(s) required for the propagation of feature annotation.</text>
</comment>
<sequence length="397" mass="46333">MLSKLFPRIKAKPLTERIQSRDAFVYLDRVQKLWGWRATEDERWMVLYNIWAFIWNVLLLVLLPLSMSMEYVQRFKNFSPGEFFGSLEICVDMYGCSLKCVYTMFGYKRFQAARKLLDRLDLRCTSDEDRASVHRSVALANRCYVTYHILYSGFVVINWTGYLLLGSHAWRMYLPGLDSERNFLVTSFFELLLMSGVVTMNQCTDVSPLAHMIMARCHMGLLKDRLTKLHSDPRKDEEEHQEDLNRCIHDHCVILDYVNLLRPVYSVTIFVQFLLIGLVLGLSMIHIMFFSNFWTGIGTMCFIFDVCLETFPFCYLCNIIIEDCRELSESLFQSDWLGASRKYKSTLVYFLHNLQKPIILTAGGVFPICMQTNLSMVKLAFSVVTVIKQFNLAEKFQ</sequence>
<dbReference type="GO" id="GO:0004984">
    <property type="term" value="F:olfactory receptor activity"/>
    <property type="evidence" value="ECO:0007669"/>
    <property type="project" value="InterPro"/>
</dbReference>
<keyword evidence="8 10" id="KW-0675">Receptor</keyword>